<sequence>MRTCFGTRGVTRDVETLSPPVRQPSLAGIGIITTDPAPQHLLEGGESHLSSASADLYWSLGTKRHDTRTKSKATHAPELHRYSASCSTLDASTLQA</sequence>
<dbReference type="Proteomes" id="UP000324222">
    <property type="component" value="Unassembled WGS sequence"/>
</dbReference>
<reference evidence="1 2" key="1">
    <citation type="submission" date="2019-05" db="EMBL/GenBank/DDBJ databases">
        <title>Another draft genome of Portunus trituberculatus and its Hox gene families provides insights of decapod evolution.</title>
        <authorList>
            <person name="Jeong J.-H."/>
            <person name="Song I."/>
            <person name="Kim S."/>
            <person name="Choi T."/>
            <person name="Kim D."/>
            <person name="Ryu S."/>
            <person name="Kim W."/>
        </authorList>
    </citation>
    <scope>NUCLEOTIDE SEQUENCE [LARGE SCALE GENOMIC DNA]</scope>
    <source>
        <tissue evidence="1">Muscle</tissue>
    </source>
</reference>
<dbReference type="EMBL" id="VSRR010000903">
    <property type="protein sequence ID" value="MPC20726.1"/>
    <property type="molecule type" value="Genomic_DNA"/>
</dbReference>
<keyword evidence="2" id="KW-1185">Reference proteome</keyword>
<evidence type="ECO:0000313" key="2">
    <source>
        <dbReference type="Proteomes" id="UP000324222"/>
    </source>
</evidence>
<organism evidence="1 2">
    <name type="scientific">Portunus trituberculatus</name>
    <name type="common">Swimming crab</name>
    <name type="synonym">Neptunus trituberculatus</name>
    <dbReference type="NCBI Taxonomy" id="210409"/>
    <lineage>
        <taxon>Eukaryota</taxon>
        <taxon>Metazoa</taxon>
        <taxon>Ecdysozoa</taxon>
        <taxon>Arthropoda</taxon>
        <taxon>Crustacea</taxon>
        <taxon>Multicrustacea</taxon>
        <taxon>Malacostraca</taxon>
        <taxon>Eumalacostraca</taxon>
        <taxon>Eucarida</taxon>
        <taxon>Decapoda</taxon>
        <taxon>Pleocyemata</taxon>
        <taxon>Brachyura</taxon>
        <taxon>Eubrachyura</taxon>
        <taxon>Portunoidea</taxon>
        <taxon>Portunidae</taxon>
        <taxon>Portuninae</taxon>
        <taxon>Portunus</taxon>
    </lineage>
</organism>
<proteinExistence type="predicted"/>
<accession>A0A5B7DHY1</accession>
<evidence type="ECO:0000313" key="1">
    <source>
        <dbReference type="EMBL" id="MPC20726.1"/>
    </source>
</evidence>
<gene>
    <name evidence="1" type="ORF">E2C01_013680</name>
</gene>
<protein>
    <submittedName>
        <fullName evidence="1">Uncharacterized protein</fullName>
    </submittedName>
</protein>
<name>A0A5B7DHY1_PORTR</name>
<dbReference type="AlphaFoldDB" id="A0A5B7DHY1"/>
<comment type="caution">
    <text evidence="1">The sequence shown here is derived from an EMBL/GenBank/DDBJ whole genome shotgun (WGS) entry which is preliminary data.</text>
</comment>